<evidence type="ECO:0000313" key="3">
    <source>
        <dbReference type="Proteomes" id="UP001258017"/>
    </source>
</evidence>
<organism evidence="2 3">
    <name type="scientific">Odynerus spinipes</name>
    <dbReference type="NCBI Taxonomy" id="1348599"/>
    <lineage>
        <taxon>Eukaryota</taxon>
        <taxon>Metazoa</taxon>
        <taxon>Ecdysozoa</taxon>
        <taxon>Arthropoda</taxon>
        <taxon>Hexapoda</taxon>
        <taxon>Insecta</taxon>
        <taxon>Pterygota</taxon>
        <taxon>Neoptera</taxon>
        <taxon>Endopterygota</taxon>
        <taxon>Hymenoptera</taxon>
        <taxon>Apocrita</taxon>
        <taxon>Aculeata</taxon>
        <taxon>Vespoidea</taxon>
        <taxon>Vespidae</taxon>
        <taxon>Eumeninae</taxon>
        <taxon>Odynerus</taxon>
    </lineage>
</organism>
<gene>
    <name evidence="2" type="ORF">KPH14_012897</name>
</gene>
<proteinExistence type="predicted"/>
<keyword evidence="3" id="KW-1185">Reference proteome</keyword>
<reference evidence="2" key="1">
    <citation type="submission" date="2021-08" db="EMBL/GenBank/DDBJ databases">
        <authorList>
            <person name="Misof B."/>
            <person name="Oliver O."/>
            <person name="Podsiadlowski L."/>
            <person name="Donath A."/>
            <person name="Peters R."/>
            <person name="Mayer C."/>
            <person name="Rust J."/>
            <person name="Gunkel S."/>
            <person name="Lesny P."/>
            <person name="Martin S."/>
            <person name="Oeyen J.P."/>
            <person name="Petersen M."/>
            <person name="Panagiotis P."/>
            <person name="Wilbrandt J."/>
            <person name="Tanja T."/>
        </authorList>
    </citation>
    <scope>NUCLEOTIDE SEQUENCE</scope>
    <source>
        <strain evidence="2">GBR_01_08_01A</strain>
        <tissue evidence="2">Thorax + abdomen</tissue>
    </source>
</reference>
<accession>A0AAD9RGU8</accession>
<reference evidence="2" key="2">
    <citation type="journal article" date="2023" name="Commun. Biol.">
        <title>Intrasexual cuticular hydrocarbon dimorphism in a wasp sheds light on hydrocarbon biosynthesis genes in Hymenoptera.</title>
        <authorList>
            <person name="Moris V.C."/>
            <person name="Podsiadlowski L."/>
            <person name="Martin S."/>
            <person name="Oeyen J.P."/>
            <person name="Donath A."/>
            <person name="Petersen M."/>
            <person name="Wilbrandt J."/>
            <person name="Misof B."/>
            <person name="Liedtke D."/>
            <person name="Thamm M."/>
            <person name="Scheiner R."/>
            <person name="Schmitt T."/>
            <person name="Niehuis O."/>
        </authorList>
    </citation>
    <scope>NUCLEOTIDE SEQUENCE</scope>
    <source>
        <strain evidence="2">GBR_01_08_01A</strain>
    </source>
</reference>
<dbReference type="EMBL" id="JAIFRP010000086">
    <property type="protein sequence ID" value="KAK2579457.1"/>
    <property type="molecule type" value="Genomic_DNA"/>
</dbReference>
<protein>
    <submittedName>
        <fullName evidence="2">Uncharacterized protein</fullName>
    </submittedName>
</protein>
<dbReference type="Proteomes" id="UP001258017">
    <property type="component" value="Unassembled WGS sequence"/>
</dbReference>
<sequence>MKNTLSNTSVDEWLFGVDLEEKIKSAKNLERTTKDLKSTAKPLQQRNQKNPKNLKGPPRQMQYKNRTAMASGQRESFYKTPDAKKRSGYKEPARQFGKRR</sequence>
<feature type="compositionally biased region" description="Polar residues" evidence="1">
    <location>
        <begin position="62"/>
        <end position="74"/>
    </location>
</feature>
<dbReference type="AlphaFoldDB" id="A0AAD9RGU8"/>
<name>A0AAD9RGU8_9HYME</name>
<feature type="compositionally biased region" description="Basic and acidic residues" evidence="1">
    <location>
        <begin position="81"/>
        <end position="93"/>
    </location>
</feature>
<feature type="compositionally biased region" description="Basic and acidic residues" evidence="1">
    <location>
        <begin position="25"/>
        <end position="38"/>
    </location>
</feature>
<evidence type="ECO:0000256" key="1">
    <source>
        <dbReference type="SAM" id="MobiDB-lite"/>
    </source>
</evidence>
<feature type="compositionally biased region" description="Polar residues" evidence="1">
    <location>
        <begin position="41"/>
        <end position="51"/>
    </location>
</feature>
<comment type="caution">
    <text evidence="2">The sequence shown here is derived from an EMBL/GenBank/DDBJ whole genome shotgun (WGS) entry which is preliminary data.</text>
</comment>
<feature type="region of interest" description="Disordered" evidence="1">
    <location>
        <begin position="25"/>
        <end position="100"/>
    </location>
</feature>
<evidence type="ECO:0000313" key="2">
    <source>
        <dbReference type="EMBL" id="KAK2579457.1"/>
    </source>
</evidence>